<dbReference type="GO" id="GO:0046872">
    <property type="term" value="F:metal ion binding"/>
    <property type="evidence" value="ECO:0007669"/>
    <property type="project" value="UniProtKB-KW"/>
</dbReference>
<dbReference type="SUPFAM" id="SSF46626">
    <property type="entry name" value="Cytochrome c"/>
    <property type="match status" value="1"/>
</dbReference>
<gene>
    <name evidence="5" type="ORF">METZ01_LOCUS51069</name>
</gene>
<evidence type="ECO:0000313" key="5">
    <source>
        <dbReference type="EMBL" id="SUZ98215.1"/>
    </source>
</evidence>
<dbReference type="GO" id="GO:0020037">
    <property type="term" value="F:heme binding"/>
    <property type="evidence" value="ECO:0007669"/>
    <property type="project" value="InterPro"/>
</dbReference>
<sequence>MERHLLVLLVIIISLGLAGDASAQAGLADGAEVYAANCAMCHDGTRPRMPTRDALRERSAQQIQTTLVSGAMRQFGASLTATERRAVAEFLAGESAGTLDSAVTALPDSAYCTSEPAAGIDLSAPSWNGWGVDLQNRRFQPTPGLTADEVPRLRLRWAFAFPNVTDAGSQATIVAGRALLGTRSGLVYSLDAATGCVQWVHEAPAAVRSAIS</sequence>
<protein>
    <recommendedName>
        <fullName evidence="4">Cytochrome c domain-containing protein</fullName>
    </recommendedName>
</protein>
<dbReference type="Pfam" id="PF13442">
    <property type="entry name" value="Cytochrome_CBB3"/>
    <property type="match status" value="1"/>
</dbReference>
<dbReference type="Gene3D" id="1.10.760.10">
    <property type="entry name" value="Cytochrome c-like domain"/>
    <property type="match status" value="1"/>
</dbReference>
<dbReference type="SUPFAM" id="SSF50998">
    <property type="entry name" value="Quinoprotein alcohol dehydrogenase-like"/>
    <property type="match status" value="1"/>
</dbReference>
<dbReference type="InterPro" id="IPR036909">
    <property type="entry name" value="Cyt_c-like_dom_sf"/>
</dbReference>
<feature type="domain" description="Cytochrome c" evidence="4">
    <location>
        <begin position="25"/>
        <end position="95"/>
    </location>
</feature>
<dbReference type="EMBL" id="UINC01002582">
    <property type="protein sequence ID" value="SUZ98215.1"/>
    <property type="molecule type" value="Genomic_DNA"/>
</dbReference>
<feature type="non-terminal residue" evidence="5">
    <location>
        <position position="212"/>
    </location>
</feature>
<reference evidence="5" key="1">
    <citation type="submission" date="2018-05" db="EMBL/GenBank/DDBJ databases">
        <authorList>
            <person name="Lanie J.A."/>
            <person name="Ng W.-L."/>
            <person name="Kazmierczak K.M."/>
            <person name="Andrzejewski T.M."/>
            <person name="Davidsen T.M."/>
            <person name="Wayne K.J."/>
            <person name="Tettelin H."/>
            <person name="Glass J.I."/>
            <person name="Rusch D."/>
            <person name="Podicherti R."/>
            <person name="Tsui H.-C.T."/>
            <person name="Winkler M.E."/>
        </authorList>
    </citation>
    <scope>NUCLEOTIDE SEQUENCE</scope>
</reference>
<dbReference type="PROSITE" id="PS51007">
    <property type="entry name" value="CYTC"/>
    <property type="match status" value="1"/>
</dbReference>
<dbReference type="InterPro" id="IPR009056">
    <property type="entry name" value="Cyt_c-like_dom"/>
</dbReference>
<keyword evidence="3" id="KW-0408">Iron</keyword>
<dbReference type="AlphaFoldDB" id="A0A381S271"/>
<name>A0A381S271_9ZZZZ</name>
<organism evidence="5">
    <name type="scientific">marine metagenome</name>
    <dbReference type="NCBI Taxonomy" id="408172"/>
    <lineage>
        <taxon>unclassified sequences</taxon>
        <taxon>metagenomes</taxon>
        <taxon>ecological metagenomes</taxon>
    </lineage>
</organism>
<keyword evidence="1" id="KW-0349">Heme</keyword>
<dbReference type="Gene3D" id="2.140.10.10">
    <property type="entry name" value="Quinoprotein alcohol dehydrogenase-like superfamily"/>
    <property type="match status" value="1"/>
</dbReference>
<dbReference type="InterPro" id="IPR011047">
    <property type="entry name" value="Quinoprotein_ADH-like_sf"/>
</dbReference>
<proteinExistence type="predicted"/>
<evidence type="ECO:0000256" key="2">
    <source>
        <dbReference type="ARBA" id="ARBA00022723"/>
    </source>
</evidence>
<evidence type="ECO:0000256" key="1">
    <source>
        <dbReference type="ARBA" id="ARBA00022617"/>
    </source>
</evidence>
<evidence type="ECO:0000256" key="3">
    <source>
        <dbReference type="ARBA" id="ARBA00023004"/>
    </source>
</evidence>
<accession>A0A381S271</accession>
<keyword evidence="2" id="KW-0479">Metal-binding</keyword>
<evidence type="ECO:0000259" key="4">
    <source>
        <dbReference type="PROSITE" id="PS51007"/>
    </source>
</evidence>
<dbReference type="GO" id="GO:0009055">
    <property type="term" value="F:electron transfer activity"/>
    <property type="evidence" value="ECO:0007669"/>
    <property type="project" value="InterPro"/>
</dbReference>